<evidence type="ECO:0000313" key="3">
    <source>
        <dbReference type="Proteomes" id="UP000001056"/>
    </source>
</evidence>
<dbReference type="OrthoDB" id="10568258at2759"/>
<keyword evidence="3" id="KW-1185">Reference proteome</keyword>
<dbReference type="EMBL" id="CH408030">
    <property type="protein sequence ID" value="EAQ91709.1"/>
    <property type="molecule type" value="Genomic_DNA"/>
</dbReference>
<dbReference type="HOGENOM" id="CLU_1488837_0_0_1"/>
<dbReference type="Proteomes" id="UP000001056">
    <property type="component" value="Unassembled WGS sequence"/>
</dbReference>
<accession>Q2H810</accession>
<feature type="compositionally biased region" description="Polar residues" evidence="1">
    <location>
        <begin position="70"/>
        <end position="84"/>
    </location>
</feature>
<protein>
    <submittedName>
        <fullName evidence="2">Uncharacterized protein</fullName>
    </submittedName>
</protein>
<feature type="region of interest" description="Disordered" evidence="1">
    <location>
        <begin position="124"/>
        <end position="156"/>
    </location>
</feature>
<sequence length="181" mass="19632">MEGGSLESSVLSPRLPALSQHPFISSLLHPTAPSEPPIHTEQKSTETASRWGAQEHKASPCPGPTERNARSNQACGASATTSCNLVERDPTHPSHKLKNDTSRQQPSPYLDVSLRAIPRTFPRCGEQSSNAADLQPVGRLAGHCHGGPTSPMPLAAPRVPRRFELARCFTDPPQRRRGREP</sequence>
<evidence type="ECO:0000256" key="1">
    <source>
        <dbReference type="SAM" id="MobiDB-lite"/>
    </source>
</evidence>
<name>Q2H810_CHAGB</name>
<dbReference type="InParanoid" id="Q2H810"/>
<feature type="compositionally biased region" description="Basic and acidic residues" evidence="1">
    <location>
        <begin position="86"/>
        <end position="101"/>
    </location>
</feature>
<dbReference type="GeneID" id="4388992"/>
<evidence type="ECO:0000313" key="2">
    <source>
        <dbReference type="EMBL" id="EAQ91709.1"/>
    </source>
</evidence>
<feature type="region of interest" description="Disordered" evidence="1">
    <location>
        <begin position="26"/>
        <end position="110"/>
    </location>
</feature>
<proteinExistence type="predicted"/>
<reference evidence="3" key="1">
    <citation type="journal article" date="2015" name="Genome Announc.">
        <title>Draft genome sequence of the cellulolytic fungus Chaetomium globosum.</title>
        <authorList>
            <person name="Cuomo C.A."/>
            <person name="Untereiner W.A."/>
            <person name="Ma L.-J."/>
            <person name="Grabherr M."/>
            <person name="Birren B.W."/>
        </authorList>
    </citation>
    <scope>NUCLEOTIDE SEQUENCE [LARGE SCALE GENOMIC DNA]</scope>
    <source>
        <strain evidence="3">ATCC 6205 / CBS 148.51 / DSM 1962 / NBRC 6347 / NRRL 1970</strain>
    </source>
</reference>
<dbReference type="RefSeq" id="XP_001230160.1">
    <property type="nucleotide sequence ID" value="XM_001230159.1"/>
</dbReference>
<gene>
    <name evidence="2" type="ORF">CHGG_03644</name>
</gene>
<dbReference type="AlphaFoldDB" id="Q2H810"/>
<dbReference type="VEuPathDB" id="FungiDB:CHGG_03644"/>
<organism evidence="2 3">
    <name type="scientific">Chaetomium globosum (strain ATCC 6205 / CBS 148.51 / DSM 1962 / NBRC 6347 / NRRL 1970)</name>
    <name type="common">Soil fungus</name>
    <dbReference type="NCBI Taxonomy" id="306901"/>
    <lineage>
        <taxon>Eukaryota</taxon>
        <taxon>Fungi</taxon>
        <taxon>Dikarya</taxon>
        <taxon>Ascomycota</taxon>
        <taxon>Pezizomycotina</taxon>
        <taxon>Sordariomycetes</taxon>
        <taxon>Sordariomycetidae</taxon>
        <taxon>Sordariales</taxon>
        <taxon>Chaetomiaceae</taxon>
        <taxon>Chaetomium</taxon>
    </lineage>
</organism>